<dbReference type="AlphaFoldDB" id="A0A0M0L5J9"/>
<name>A0A0M0L5J9_9BACI</name>
<evidence type="ECO:0000313" key="3">
    <source>
        <dbReference type="Proteomes" id="UP000037558"/>
    </source>
</evidence>
<accession>A0A0M0L5J9</accession>
<protein>
    <recommendedName>
        <fullName evidence="1">DUF4825 domain-containing protein</fullName>
    </recommendedName>
</protein>
<reference evidence="3" key="1">
    <citation type="submission" date="2015-08" db="EMBL/GenBank/DDBJ databases">
        <title>Fjat-14210 dsm16467.</title>
        <authorList>
            <person name="Liu B."/>
            <person name="Wang J."/>
            <person name="Zhu Y."/>
            <person name="Liu G."/>
            <person name="Chen Q."/>
            <person name="Chen Z."/>
            <person name="Lan J."/>
            <person name="Che J."/>
            <person name="Ge C."/>
            <person name="Shi H."/>
            <person name="Pan Z."/>
            <person name="Liu X."/>
        </authorList>
    </citation>
    <scope>NUCLEOTIDE SEQUENCE [LARGE SCALE GENOMIC DNA]</scope>
    <source>
        <strain evidence="3">DSM 16467</strain>
    </source>
</reference>
<evidence type="ECO:0000313" key="2">
    <source>
        <dbReference type="EMBL" id="KOO46137.1"/>
    </source>
</evidence>
<dbReference type="Proteomes" id="UP000037558">
    <property type="component" value="Unassembled WGS sequence"/>
</dbReference>
<comment type="caution">
    <text evidence="2">The sequence shown here is derived from an EMBL/GenBank/DDBJ whole genome shotgun (WGS) entry which is preliminary data.</text>
</comment>
<dbReference type="EMBL" id="LILC01000013">
    <property type="protein sequence ID" value="KOO46137.1"/>
    <property type="molecule type" value="Genomic_DNA"/>
</dbReference>
<proteinExistence type="predicted"/>
<feature type="domain" description="DUF4825" evidence="1">
    <location>
        <begin position="41"/>
        <end position="129"/>
    </location>
</feature>
<sequence>MNRCMNLILSVTFIVALCSGCMDYKSITTIDSVKESFLPSYIGTNSDEISNVSALIKQLPGGETFKKINVQGEYVRITYGYSQGAIPDGQIDNYWFGKPSTLSETFLYNAIYEAILIPNAKAYEVIVDNRRFEVSKEEMQAWLQQHFPDFPENLYNGKEVNHFLMKHQQDIQQLVQTPSVRKAFFSRHPITKF</sequence>
<dbReference type="RefSeq" id="WP_053401204.1">
    <property type="nucleotide sequence ID" value="NZ_LILC01000013.1"/>
</dbReference>
<organism evidence="2 3">
    <name type="scientific">Priestia koreensis</name>
    <dbReference type="NCBI Taxonomy" id="284581"/>
    <lineage>
        <taxon>Bacteria</taxon>
        <taxon>Bacillati</taxon>
        <taxon>Bacillota</taxon>
        <taxon>Bacilli</taxon>
        <taxon>Bacillales</taxon>
        <taxon>Bacillaceae</taxon>
        <taxon>Priestia</taxon>
    </lineage>
</organism>
<dbReference type="Pfam" id="PF16107">
    <property type="entry name" value="DUF4825"/>
    <property type="match status" value="1"/>
</dbReference>
<evidence type="ECO:0000259" key="1">
    <source>
        <dbReference type="Pfam" id="PF16107"/>
    </source>
</evidence>
<keyword evidence="3" id="KW-1185">Reference proteome</keyword>
<gene>
    <name evidence="2" type="ORF">AMD01_09720</name>
</gene>
<dbReference type="OrthoDB" id="2918225at2"/>
<dbReference type="PATRIC" id="fig|284581.3.peg.2020"/>
<dbReference type="InterPro" id="IPR032250">
    <property type="entry name" value="DUF4825"/>
</dbReference>